<dbReference type="EC" id="2.3.2.27" evidence="3"/>
<feature type="region of interest" description="Disordered" evidence="12">
    <location>
        <begin position="69"/>
        <end position="101"/>
    </location>
</feature>
<dbReference type="InterPro" id="IPR013083">
    <property type="entry name" value="Znf_RING/FYVE/PHD"/>
</dbReference>
<name>X6P9T3_RETFI</name>
<evidence type="ECO:0000256" key="5">
    <source>
        <dbReference type="ARBA" id="ARBA00022692"/>
    </source>
</evidence>
<evidence type="ECO:0000256" key="11">
    <source>
        <dbReference type="ARBA" id="ARBA00023136"/>
    </source>
</evidence>
<keyword evidence="4" id="KW-0808">Transferase</keyword>
<keyword evidence="7" id="KW-0863">Zinc-finger</keyword>
<evidence type="ECO:0000313" key="15">
    <source>
        <dbReference type="EMBL" id="ETO34931.1"/>
    </source>
</evidence>
<dbReference type="GO" id="GO:0016020">
    <property type="term" value="C:membrane"/>
    <property type="evidence" value="ECO:0007669"/>
    <property type="project" value="UniProtKB-SubCell"/>
</dbReference>
<evidence type="ECO:0000256" key="2">
    <source>
        <dbReference type="ARBA" id="ARBA00004141"/>
    </source>
</evidence>
<evidence type="ECO:0000256" key="6">
    <source>
        <dbReference type="ARBA" id="ARBA00022723"/>
    </source>
</evidence>
<keyword evidence="8" id="KW-0833">Ubl conjugation pathway</keyword>
<dbReference type="SUPFAM" id="SSF57850">
    <property type="entry name" value="RING/U-box"/>
    <property type="match status" value="1"/>
</dbReference>
<keyword evidence="10 13" id="KW-1133">Transmembrane helix</keyword>
<evidence type="ECO:0000256" key="7">
    <source>
        <dbReference type="ARBA" id="ARBA00022771"/>
    </source>
</evidence>
<protein>
    <recommendedName>
        <fullName evidence="3">RING-type E3 ubiquitin transferase</fullName>
        <ecNumber evidence="3">2.3.2.27</ecNumber>
    </recommendedName>
</protein>
<dbReference type="AlphaFoldDB" id="X6P9T3"/>
<feature type="domain" description="RING-type" evidence="14">
    <location>
        <begin position="110"/>
        <end position="135"/>
    </location>
</feature>
<dbReference type="GO" id="GO:0008270">
    <property type="term" value="F:zinc ion binding"/>
    <property type="evidence" value="ECO:0007669"/>
    <property type="project" value="UniProtKB-KW"/>
</dbReference>
<keyword evidence="11 13" id="KW-0472">Membrane</keyword>
<organism evidence="15 16">
    <name type="scientific">Reticulomyxa filosa</name>
    <dbReference type="NCBI Taxonomy" id="46433"/>
    <lineage>
        <taxon>Eukaryota</taxon>
        <taxon>Sar</taxon>
        <taxon>Rhizaria</taxon>
        <taxon>Retaria</taxon>
        <taxon>Foraminifera</taxon>
        <taxon>Monothalamids</taxon>
        <taxon>Reticulomyxidae</taxon>
        <taxon>Reticulomyxa</taxon>
    </lineage>
</organism>
<dbReference type="GO" id="GO:0061630">
    <property type="term" value="F:ubiquitin protein ligase activity"/>
    <property type="evidence" value="ECO:0007669"/>
    <property type="project" value="UniProtKB-EC"/>
</dbReference>
<feature type="compositionally biased region" description="Basic and acidic residues" evidence="12">
    <location>
        <begin position="89"/>
        <end position="101"/>
    </location>
</feature>
<evidence type="ECO:0000256" key="13">
    <source>
        <dbReference type="SAM" id="Phobius"/>
    </source>
</evidence>
<evidence type="ECO:0000259" key="14">
    <source>
        <dbReference type="Pfam" id="PF17123"/>
    </source>
</evidence>
<evidence type="ECO:0000256" key="8">
    <source>
        <dbReference type="ARBA" id="ARBA00022786"/>
    </source>
</evidence>
<keyword evidence="6" id="KW-0479">Metal-binding</keyword>
<dbReference type="Pfam" id="PF17123">
    <property type="entry name" value="zf-RING_11"/>
    <property type="match status" value="1"/>
</dbReference>
<keyword evidence="5 13" id="KW-0812">Transmembrane</keyword>
<keyword evidence="16" id="KW-1185">Reference proteome</keyword>
<dbReference type="Proteomes" id="UP000023152">
    <property type="component" value="Unassembled WGS sequence"/>
</dbReference>
<dbReference type="PANTHER" id="PTHR45977">
    <property type="entry name" value="TARGET OF ERK KINASE MPK-1"/>
    <property type="match status" value="1"/>
</dbReference>
<dbReference type="GO" id="GO:0016567">
    <property type="term" value="P:protein ubiquitination"/>
    <property type="evidence" value="ECO:0007669"/>
    <property type="project" value="TreeGrafter"/>
</dbReference>
<sequence length="221" mass="26425">MFPMGNFPGLMFAGAFNENMDFETLMNLFPPAPRGAEQGDIEQLPVDTFRVGFFFLFFFEKKKKSCLSKPKEKNESDSKSNDQNNTESNDNKGSQEEEKKEGKKKDEFNQCCICLENFKDGDEIRRLPCLHIFHTSEIDEWLTRNHFFYSFVLLFCFFFCKYKKEFKKFRINLIEDFKNCSRLNCIQIFYCGCMTSRNFFCYFHINFTKLMCIIDFFYHNL</sequence>
<accession>X6P9T3</accession>
<evidence type="ECO:0000256" key="1">
    <source>
        <dbReference type="ARBA" id="ARBA00000900"/>
    </source>
</evidence>
<dbReference type="GO" id="GO:0006511">
    <property type="term" value="P:ubiquitin-dependent protein catabolic process"/>
    <property type="evidence" value="ECO:0007669"/>
    <property type="project" value="TreeGrafter"/>
</dbReference>
<evidence type="ECO:0000256" key="10">
    <source>
        <dbReference type="ARBA" id="ARBA00022989"/>
    </source>
</evidence>
<feature type="transmembrane region" description="Helical" evidence="13">
    <location>
        <begin position="146"/>
        <end position="162"/>
    </location>
</feature>
<proteinExistence type="predicted"/>
<dbReference type="EMBL" id="ASPP01002129">
    <property type="protein sequence ID" value="ETO34931.1"/>
    <property type="molecule type" value="Genomic_DNA"/>
</dbReference>
<dbReference type="InterPro" id="IPR001841">
    <property type="entry name" value="Znf_RING"/>
</dbReference>
<comment type="caution">
    <text evidence="15">The sequence shown here is derived from an EMBL/GenBank/DDBJ whole genome shotgun (WGS) entry which is preliminary data.</text>
</comment>
<evidence type="ECO:0000256" key="4">
    <source>
        <dbReference type="ARBA" id="ARBA00022679"/>
    </source>
</evidence>
<dbReference type="OrthoDB" id="9984778at2759"/>
<keyword evidence="9" id="KW-0862">Zinc</keyword>
<evidence type="ECO:0000256" key="3">
    <source>
        <dbReference type="ARBA" id="ARBA00012483"/>
    </source>
</evidence>
<evidence type="ECO:0000313" key="16">
    <source>
        <dbReference type="Proteomes" id="UP000023152"/>
    </source>
</evidence>
<comment type="subcellular location">
    <subcellularLocation>
        <location evidence="2">Membrane</location>
        <topology evidence="2">Multi-pass membrane protein</topology>
    </subcellularLocation>
</comment>
<evidence type="ECO:0000256" key="12">
    <source>
        <dbReference type="SAM" id="MobiDB-lite"/>
    </source>
</evidence>
<gene>
    <name evidence="15" type="ORF">RFI_02143</name>
</gene>
<comment type="catalytic activity">
    <reaction evidence="1">
        <text>S-ubiquitinyl-[E2 ubiquitin-conjugating enzyme]-L-cysteine + [acceptor protein]-L-lysine = [E2 ubiquitin-conjugating enzyme]-L-cysteine + N(6)-ubiquitinyl-[acceptor protein]-L-lysine.</text>
        <dbReference type="EC" id="2.3.2.27"/>
    </reaction>
</comment>
<reference evidence="15 16" key="1">
    <citation type="journal article" date="2013" name="Curr. Biol.">
        <title>The Genome of the Foraminiferan Reticulomyxa filosa.</title>
        <authorList>
            <person name="Glockner G."/>
            <person name="Hulsmann N."/>
            <person name="Schleicher M."/>
            <person name="Noegel A.A."/>
            <person name="Eichinger L."/>
            <person name="Gallinger C."/>
            <person name="Pawlowski J."/>
            <person name="Sierra R."/>
            <person name="Euteneuer U."/>
            <person name="Pillet L."/>
            <person name="Moustafa A."/>
            <person name="Platzer M."/>
            <person name="Groth M."/>
            <person name="Szafranski K."/>
            <person name="Schliwa M."/>
        </authorList>
    </citation>
    <scope>NUCLEOTIDE SEQUENCE [LARGE SCALE GENOMIC DNA]</scope>
</reference>
<evidence type="ECO:0000256" key="9">
    <source>
        <dbReference type="ARBA" id="ARBA00022833"/>
    </source>
</evidence>
<dbReference type="PANTHER" id="PTHR45977:SF4">
    <property type="entry name" value="RING-TYPE DOMAIN-CONTAINING PROTEIN"/>
    <property type="match status" value="1"/>
</dbReference>
<feature type="compositionally biased region" description="Basic and acidic residues" evidence="12">
    <location>
        <begin position="69"/>
        <end position="80"/>
    </location>
</feature>
<dbReference type="Gene3D" id="3.30.40.10">
    <property type="entry name" value="Zinc/RING finger domain, C3HC4 (zinc finger)"/>
    <property type="match status" value="1"/>
</dbReference>